<keyword evidence="2" id="KW-0805">Transcription regulation</keyword>
<dbReference type="GeneID" id="34580863"/>
<dbReference type="GO" id="GO:0006351">
    <property type="term" value="P:DNA-templated transcription"/>
    <property type="evidence" value="ECO:0007669"/>
    <property type="project" value="InterPro"/>
</dbReference>
<dbReference type="Pfam" id="PF00172">
    <property type="entry name" value="Zn_clus"/>
    <property type="match status" value="1"/>
</dbReference>
<organism evidence="8 9">
    <name type="scientific">Penicillium arizonense</name>
    <dbReference type="NCBI Taxonomy" id="1835702"/>
    <lineage>
        <taxon>Eukaryota</taxon>
        <taxon>Fungi</taxon>
        <taxon>Dikarya</taxon>
        <taxon>Ascomycota</taxon>
        <taxon>Pezizomycotina</taxon>
        <taxon>Eurotiomycetes</taxon>
        <taxon>Eurotiomycetidae</taxon>
        <taxon>Eurotiales</taxon>
        <taxon>Aspergillaceae</taxon>
        <taxon>Penicillium</taxon>
    </lineage>
</organism>
<dbReference type="AlphaFoldDB" id="A0A1F5L5R5"/>
<dbReference type="OrthoDB" id="2593732at2759"/>
<dbReference type="SUPFAM" id="SSF57701">
    <property type="entry name" value="Zn2/Cys6 DNA-binding domain"/>
    <property type="match status" value="1"/>
</dbReference>
<dbReference type="Proteomes" id="UP000177622">
    <property type="component" value="Unassembled WGS sequence"/>
</dbReference>
<name>A0A1F5L5R5_PENAI</name>
<dbReference type="GO" id="GO:0008270">
    <property type="term" value="F:zinc ion binding"/>
    <property type="evidence" value="ECO:0007669"/>
    <property type="project" value="InterPro"/>
</dbReference>
<feature type="region of interest" description="Disordered" evidence="6">
    <location>
        <begin position="1"/>
        <end position="26"/>
    </location>
</feature>
<evidence type="ECO:0000256" key="2">
    <source>
        <dbReference type="ARBA" id="ARBA00023015"/>
    </source>
</evidence>
<dbReference type="PANTHER" id="PTHR47256">
    <property type="entry name" value="ZN(II)2CYS6 TRANSCRIPTION FACTOR (EUROFUNG)-RELATED"/>
    <property type="match status" value="1"/>
</dbReference>
<evidence type="ECO:0000256" key="3">
    <source>
        <dbReference type="ARBA" id="ARBA00023125"/>
    </source>
</evidence>
<dbReference type="InterPro" id="IPR001138">
    <property type="entry name" value="Zn2Cys6_DnaBD"/>
</dbReference>
<dbReference type="EMBL" id="LXJU01000027">
    <property type="protein sequence ID" value="OGE48542.1"/>
    <property type="molecule type" value="Genomic_DNA"/>
</dbReference>
<dbReference type="InterPro" id="IPR007219">
    <property type="entry name" value="XnlR_reg_dom"/>
</dbReference>
<dbReference type="GO" id="GO:0000981">
    <property type="term" value="F:DNA-binding transcription factor activity, RNA polymerase II-specific"/>
    <property type="evidence" value="ECO:0007669"/>
    <property type="project" value="InterPro"/>
</dbReference>
<dbReference type="Gene3D" id="4.10.240.10">
    <property type="entry name" value="Zn(2)-C6 fungal-type DNA-binding domain"/>
    <property type="match status" value="1"/>
</dbReference>
<reference evidence="8 9" key="1">
    <citation type="journal article" date="2016" name="Sci. Rep.">
        <title>Penicillium arizonense, a new, genome sequenced fungal species, reveals a high chemical diversity in secreted metabolites.</title>
        <authorList>
            <person name="Grijseels S."/>
            <person name="Nielsen J.C."/>
            <person name="Randelovic M."/>
            <person name="Nielsen J."/>
            <person name="Nielsen K.F."/>
            <person name="Workman M."/>
            <person name="Frisvad J.C."/>
        </authorList>
    </citation>
    <scope>NUCLEOTIDE SEQUENCE [LARGE SCALE GENOMIC DNA]</scope>
    <source>
        <strain evidence="8 9">CBS 141311</strain>
    </source>
</reference>
<dbReference type="Pfam" id="PF04082">
    <property type="entry name" value="Fungal_trans"/>
    <property type="match status" value="1"/>
</dbReference>
<accession>A0A1F5L5R5</accession>
<keyword evidence="4" id="KW-0804">Transcription</keyword>
<evidence type="ECO:0000256" key="5">
    <source>
        <dbReference type="ARBA" id="ARBA00023242"/>
    </source>
</evidence>
<dbReference type="SMART" id="SM00066">
    <property type="entry name" value="GAL4"/>
    <property type="match status" value="1"/>
</dbReference>
<evidence type="ECO:0000313" key="9">
    <source>
        <dbReference type="Proteomes" id="UP000177622"/>
    </source>
</evidence>
<proteinExistence type="predicted"/>
<sequence>MDKPLRSLAPHPAGPSQKPETKVPKRENISLACSGCKARKSKCDGAQPCQACSKRGKECVFDETTDKRRRLIMKRKMDSLEDDHDMLLQLVSKLRDSSNSQVIQLLNLIRSNAPLDEIKDYMDNNMHDELEKTPELMDIANIMREGRVQSRRRVLDVRRLSDDPLWDVPAKPWTSLTDDNAFVSHLVSLFFTWFHPYINFIDRDRFIKDMQSGDPENSLYCSPFLVNAILADACAYSDYPEAFAQPEDLTSKGKHFYEEARMLYENEDGKVRLTTIQGLCILFSSSCLYGKDRRGWLYVGQLIYVTQDLLEEHDLGTESIYAPEVVNLTVWGLYNIMAANSLIFHKRIMFRAPKRPFGMHPSPQPSHKDLWTPYPSLVGAIPAHTAHMVKAYSDLSVTTFESSSWFFKGGKNLKNMSFLEMRDAADDLYARLKDWKANINDCMKEETNTTPHGLSLHMYWNNIIMTTYGFVQKKAYQEDLSPEEYQSVKEIRFTAAREVGRLIDVHRSLWGSDRIPAASMQSCSMAENTLLEDLDNPASRKAFIDLCVVSKAAARLWPLGKAMLRALQVAAKELAVTLPSETDALFSDIESNWSPRETKDISSKYPNFAIYLKSKNSNEAELDTFLEKWDALQIDDLGP</sequence>
<dbReference type="PROSITE" id="PS00463">
    <property type="entry name" value="ZN2_CY6_FUNGAL_1"/>
    <property type="match status" value="1"/>
</dbReference>
<evidence type="ECO:0000256" key="4">
    <source>
        <dbReference type="ARBA" id="ARBA00023163"/>
    </source>
</evidence>
<keyword evidence="3" id="KW-0238">DNA-binding</keyword>
<evidence type="ECO:0000256" key="1">
    <source>
        <dbReference type="ARBA" id="ARBA00022723"/>
    </source>
</evidence>
<dbReference type="PANTHER" id="PTHR47256:SF1">
    <property type="entry name" value="ZN(II)2CYS6 TRANSCRIPTION FACTOR (EUROFUNG)"/>
    <property type="match status" value="1"/>
</dbReference>
<dbReference type="STRING" id="1835702.A0A1F5L5R5"/>
<keyword evidence="5" id="KW-0539">Nucleus</keyword>
<feature type="domain" description="Zn(2)-C6 fungal-type" evidence="7">
    <location>
        <begin position="32"/>
        <end position="61"/>
    </location>
</feature>
<evidence type="ECO:0000256" key="6">
    <source>
        <dbReference type="SAM" id="MobiDB-lite"/>
    </source>
</evidence>
<dbReference type="InterPro" id="IPR053187">
    <property type="entry name" value="Notoamide_regulator"/>
</dbReference>
<gene>
    <name evidence="8" type="ORF">PENARI_c027G10592</name>
</gene>
<dbReference type="CDD" id="cd00067">
    <property type="entry name" value="GAL4"/>
    <property type="match status" value="1"/>
</dbReference>
<dbReference type="InterPro" id="IPR036864">
    <property type="entry name" value="Zn2-C6_fun-type_DNA-bd_sf"/>
</dbReference>
<dbReference type="GO" id="GO:0003677">
    <property type="term" value="F:DNA binding"/>
    <property type="evidence" value="ECO:0007669"/>
    <property type="project" value="UniProtKB-KW"/>
</dbReference>
<dbReference type="CDD" id="cd12148">
    <property type="entry name" value="fungal_TF_MHR"/>
    <property type="match status" value="1"/>
</dbReference>
<keyword evidence="9" id="KW-1185">Reference proteome</keyword>
<protein>
    <recommendedName>
        <fullName evidence="7">Zn(2)-C6 fungal-type domain-containing protein</fullName>
    </recommendedName>
</protein>
<comment type="caution">
    <text evidence="8">The sequence shown here is derived from an EMBL/GenBank/DDBJ whole genome shotgun (WGS) entry which is preliminary data.</text>
</comment>
<keyword evidence="1" id="KW-0479">Metal-binding</keyword>
<evidence type="ECO:0000313" key="8">
    <source>
        <dbReference type="EMBL" id="OGE48542.1"/>
    </source>
</evidence>
<dbReference type="PROSITE" id="PS50048">
    <property type="entry name" value="ZN2_CY6_FUNGAL_2"/>
    <property type="match status" value="1"/>
</dbReference>
<dbReference type="RefSeq" id="XP_022483997.1">
    <property type="nucleotide sequence ID" value="XM_022636129.1"/>
</dbReference>
<evidence type="ECO:0000259" key="7">
    <source>
        <dbReference type="PROSITE" id="PS50048"/>
    </source>
</evidence>